<dbReference type="STRING" id="1317122.ATO12_17550"/>
<sequence length="203" mass="23491">MKIHTIIFLLVATMHLQAQNQISGASFLDRTEFKIGYYGNIAWDNGLTIGTEYVWKEYINIKERKRGQKIITHQFLFNGNLGYSTNFSTQTDNGLSTYYGLIWRRTNPKGKQYNVELNPLGYYRSFLPETYEVKGDRVSKVSLPGRGYYAPSIAVGIGKLRKGKKRSGWYLNLQLTLRTNYNAGTLPVLSLHYGHRFNFKRKR</sequence>
<accession>A0A023BUT3</accession>
<evidence type="ECO:0000313" key="1">
    <source>
        <dbReference type="EMBL" id="EZH73740.1"/>
    </source>
</evidence>
<dbReference type="eggNOG" id="ENOG5030WS7">
    <property type="taxonomic scope" value="Bacteria"/>
</dbReference>
<dbReference type="OrthoDB" id="1427586at2"/>
<dbReference type="EMBL" id="AQRA01000005">
    <property type="protein sequence ID" value="EZH73740.1"/>
    <property type="molecule type" value="Genomic_DNA"/>
</dbReference>
<name>A0A023BUT3_9FLAO</name>
<proteinExistence type="predicted"/>
<evidence type="ECO:0000313" key="2">
    <source>
        <dbReference type="Proteomes" id="UP000023541"/>
    </source>
</evidence>
<dbReference type="AlphaFoldDB" id="A0A023BUT3"/>
<dbReference type="RefSeq" id="WP_034242507.1">
    <property type="nucleotide sequence ID" value="NZ_AQRA01000005.1"/>
</dbReference>
<comment type="caution">
    <text evidence="1">The sequence shown here is derived from an EMBL/GenBank/DDBJ whole genome shotgun (WGS) entry which is preliminary data.</text>
</comment>
<organism evidence="1 2">
    <name type="scientific">Aquimarina atlantica</name>
    <dbReference type="NCBI Taxonomy" id="1317122"/>
    <lineage>
        <taxon>Bacteria</taxon>
        <taxon>Pseudomonadati</taxon>
        <taxon>Bacteroidota</taxon>
        <taxon>Flavobacteriia</taxon>
        <taxon>Flavobacteriales</taxon>
        <taxon>Flavobacteriaceae</taxon>
        <taxon>Aquimarina</taxon>
    </lineage>
</organism>
<reference evidence="1 2" key="1">
    <citation type="submission" date="2014-04" db="EMBL/GenBank/DDBJ databases">
        <title>Aquimarina sp. 22II-S11-z7 Genome Sequencing.</title>
        <authorList>
            <person name="Lai Q."/>
        </authorList>
    </citation>
    <scope>NUCLEOTIDE SEQUENCE [LARGE SCALE GENOMIC DNA]</scope>
    <source>
        <strain evidence="1 2">22II-S11-z7</strain>
    </source>
</reference>
<evidence type="ECO:0008006" key="3">
    <source>
        <dbReference type="Google" id="ProtNLM"/>
    </source>
</evidence>
<gene>
    <name evidence="1" type="ORF">ATO12_17550</name>
</gene>
<dbReference type="Proteomes" id="UP000023541">
    <property type="component" value="Unassembled WGS sequence"/>
</dbReference>
<keyword evidence="2" id="KW-1185">Reference proteome</keyword>
<protein>
    <recommendedName>
        <fullName evidence="3">Outer membrane protein beta-barrel domain-containing protein</fullName>
    </recommendedName>
</protein>